<comment type="caution">
    <text evidence="1">The sequence shown here is derived from an EMBL/GenBank/DDBJ whole genome shotgun (WGS) entry which is preliminary data.</text>
</comment>
<evidence type="ECO:0000313" key="2">
    <source>
        <dbReference type="Proteomes" id="UP001279012"/>
    </source>
</evidence>
<name>A0AAW9E9Z3_KLEAE</name>
<reference evidence="1" key="1">
    <citation type="submission" date="2023-11" db="EMBL/GenBank/DDBJ databases">
        <title>Detection of rare carbapenemases in Enterobacterales - comparison of two colorimetric and two CIM-based carbapenemase assays.</title>
        <authorList>
            <person name="Schaffarczyk L."/>
            <person name="Noster J."/>
            <person name="Stelzer Y."/>
            <person name="Sattler J."/>
            <person name="Gatermann S."/>
            <person name="Hamprecht A."/>
        </authorList>
    </citation>
    <scope>NUCLEOTIDE SEQUENCE</scope>
    <source>
        <strain evidence="1">CIM-Cont-037</strain>
    </source>
</reference>
<dbReference type="Proteomes" id="UP001279012">
    <property type="component" value="Unassembled WGS sequence"/>
</dbReference>
<proteinExistence type="predicted"/>
<organism evidence="1 2">
    <name type="scientific">Klebsiella aerogenes</name>
    <name type="common">Enterobacter aerogenes</name>
    <dbReference type="NCBI Taxonomy" id="548"/>
    <lineage>
        <taxon>Bacteria</taxon>
        <taxon>Pseudomonadati</taxon>
        <taxon>Pseudomonadota</taxon>
        <taxon>Gammaproteobacteria</taxon>
        <taxon>Enterobacterales</taxon>
        <taxon>Enterobacteriaceae</taxon>
        <taxon>Klebsiella/Raoultella group</taxon>
        <taxon>Klebsiella</taxon>
    </lineage>
</organism>
<evidence type="ECO:0000313" key="1">
    <source>
        <dbReference type="EMBL" id="MDX7018492.1"/>
    </source>
</evidence>
<dbReference type="AlphaFoldDB" id="A0AAW9E9Z3"/>
<dbReference type="EMBL" id="JAWZZT010000980">
    <property type="protein sequence ID" value="MDX7018492.1"/>
    <property type="molecule type" value="Genomic_DNA"/>
</dbReference>
<feature type="non-terminal residue" evidence="1">
    <location>
        <position position="1"/>
    </location>
</feature>
<accession>A0AAW9E9Z3</accession>
<gene>
    <name evidence="1" type="ORF">SJ059_29140</name>
</gene>
<protein>
    <submittedName>
        <fullName evidence="1">DUF4054 domain-containing protein</fullName>
    </submittedName>
</protein>
<sequence length="47" mass="5153">DKVSASYDASATLDPNAGFWNNSRYGSEFWEYLMMFGAGAVQLGTPE</sequence>